<dbReference type="AlphaFoldDB" id="A0A820RKE8"/>
<name>A0A820RKE8_9BILA</name>
<accession>A0A820RKE8</accession>
<evidence type="ECO:0000313" key="2">
    <source>
        <dbReference type="Proteomes" id="UP000663868"/>
    </source>
</evidence>
<feature type="non-terminal residue" evidence="1">
    <location>
        <position position="1"/>
    </location>
</feature>
<reference evidence="1" key="1">
    <citation type="submission" date="2021-02" db="EMBL/GenBank/DDBJ databases">
        <authorList>
            <person name="Nowell W R."/>
        </authorList>
    </citation>
    <scope>NUCLEOTIDE SEQUENCE</scope>
</reference>
<comment type="caution">
    <text evidence="1">The sequence shown here is derived from an EMBL/GenBank/DDBJ whole genome shotgun (WGS) entry which is preliminary data.</text>
</comment>
<dbReference type="Proteomes" id="UP000663868">
    <property type="component" value="Unassembled WGS sequence"/>
</dbReference>
<proteinExistence type="predicted"/>
<gene>
    <name evidence="1" type="ORF">KXQ929_LOCUS53188</name>
</gene>
<sequence>KFLCDIAKEYKKERTKYFTIDGFNQSSENEVNGNQQTDVIPTDLLDDPRCHRGLDLCVWLNKSSNLNCTSTCLCPPSYYGNQCQYQNQRLSLSIRFHASAQSRQILFAFLIMLIDNTKQRMIHSYEQFTYLSIRDCKVKFNVYLVYSTRP</sequence>
<evidence type="ECO:0000313" key="1">
    <source>
        <dbReference type="EMBL" id="CAF4437824.1"/>
    </source>
</evidence>
<feature type="non-terminal residue" evidence="1">
    <location>
        <position position="150"/>
    </location>
</feature>
<evidence type="ECO:0008006" key="3">
    <source>
        <dbReference type="Google" id="ProtNLM"/>
    </source>
</evidence>
<protein>
    <recommendedName>
        <fullName evidence="3">EGF-like domain-containing protein</fullName>
    </recommendedName>
</protein>
<organism evidence="1 2">
    <name type="scientific">Adineta steineri</name>
    <dbReference type="NCBI Taxonomy" id="433720"/>
    <lineage>
        <taxon>Eukaryota</taxon>
        <taxon>Metazoa</taxon>
        <taxon>Spiralia</taxon>
        <taxon>Gnathifera</taxon>
        <taxon>Rotifera</taxon>
        <taxon>Eurotatoria</taxon>
        <taxon>Bdelloidea</taxon>
        <taxon>Adinetida</taxon>
        <taxon>Adinetidae</taxon>
        <taxon>Adineta</taxon>
    </lineage>
</organism>
<dbReference type="EMBL" id="CAJOBB010029577">
    <property type="protein sequence ID" value="CAF4437824.1"/>
    <property type="molecule type" value="Genomic_DNA"/>
</dbReference>